<accession>W7YTE9</accession>
<dbReference type="Pfam" id="PF06013">
    <property type="entry name" value="WXG100"/>
    <property type="match status" value="1"/>
</dbReference>
<dbReference type="InterPro" id="IPR036689">
    <property type="entry name" value="ESAT-6-like_sf"/>
</dbReference>
<organism evidence="2 3">
    <name type="scientific">Paenibacillus pini JCM 16418</name>
    <dbReference type="NCBI Taxonomy" id="1236976"/>
    <lineage>
        <taxon>Bacteria</taxon>
        <taxon>Bacillati</taxon>
        <taxon>Bacillota</taxon>
        <taxon>Bacilli</taxon>
        <taxon>Bacillales</taxon>
        <taxon>Paenibacillaceae</taxon>
        <taxon>Paenibacillus</taxon>
    </lineage>
</organism>
<name>W7YTE9_9BACL</name>
<keyword evidence="3" id="KW-1185">Reference proteome</keyword>
<dbReference type="Proteomes" id="UP000019364">
    <property type="component" value="Unassembled WGS sequence"/>
</dbReference>
<dbReference type="InterPro" id="IPR010310">
    <property type="entry name" value="T7SS_ESAT-6-like"/>
</dbReference>
<gene>
    <name evidence="2" type="ORF">JCM16418_1934</name>
</gene>
<sequence>MMAGRILITPEQVDQVANQFKQSGEQSQQIVSTLTQAIHGMEGQWEGMTKQRFFQEFQDANKQMQSFVQILNSISQELTAIATKFRSVDETR</sequence>
<protein>
    <recommendedName>
        <fullName evidence="1">ESAT-6-like protein</fullName>
    </recommendedName>
</protein>
<dbReference type="eggNOG" id="COG4842">
    <property type="taxonomic scope" value="Bacteria"/>
</dbReference>
<evidence type="ECO:0000313" key="2">
    <source>
        <dbReference type="EMBL" id="GAF07901.1"/>
    </source>
</evidence>
<dbReference type="NCBIfam" id="TIGR03930">
    <property type="entry name" value="WXG100_ESAT6"/>
    <property type="match status" value="1"/>
</dbReference>
<dbReference type="AlphaFoldDB" id="W7YTE9"/>
<evidence type="ECO:0000313" key="3">
    <source>
        <dbReference type="Proteomes" id="UP000019364"/>
    </source>
</evidence>
<comment type="caution">
    <text evidence="2">The sequence shown here is derived from an EMBL/GenBank/DDBJ whole genome shotgun (WGS) entry which is preliminary data.</text>
</comment>
<dbReference type="Gene3D" id="1.10.287.850">
    <property type="entry name" value="HP0062-like domain"/>
    <property type="match status" value="1"/>
</dbReference>
<proteinExistence type="inferred from homology"/>
<evidence type="ECO:0000256" key="1">
    <source>
        <dbReference type="RuleBase" id="RU362001"/>
    </source>
</evidence>
<dbReference type="EMBL" id="BAVZ01000004">
    <property type="protein sequence ID" value="GAF07901.1"/>
    <property type="molecule type" value="Genomic_DNA"/>
</dbReference>
<comment type="similarity">
    <text evidence="1">Belongs to the WXG100 family.</text>
</comment>
<dbReference type="SUPFAM" id="SSF140453">
    <property type="entry name" value="EsxAB dimer-like"/>
    <property type="match status" value="1"/>
</dbReference>
<dbReference type="STRING" id="1236976.JCM16418_1934"/>
<reference evidence="2 3" key="1">
    <citation type="journal article" date="2014" name="Genome Announc.">
        <title>Draft Genome Sequence of Paenibacillus pini JCM 16418T, Isolated from the Rhizosphere of Pine Tree.</title>
        <authorList>
            <person name="Yuki M."/>
            <person name="Oshima K."/>
            <person name="Suda W."/>
            <person name="Oshida Y."/>
            <person name="Kitamura K."/>
            <person name="Iida Y."/>
            <person name="Hattori M."/>
            <person name="Ohkuma M."/>
        </authorList>
    </citation>
    <scope>NUCLEOTIDE SEQUENCE [LARGE SCALE GENOMIC DNA]</scope>
    <source>
        <strain evidence="2 3">JCM 16418</strain>
    </source>
</reference>